<keyword evidence="1" id="KW-0472">Membrane</keyword>
<evidence type="ECO:0000313" key="2">
    <source>
        <dbReference type="EMBL" id="KAJ5160892.1"/>
    </source>
</evidence>
<dbReference type="AlphaFoldDB" id="A0A9W9LJL7"/>
<dbReference type="RefSeq" id="XP_056542449.1">
    <property type="nucleotide sequence ID" value="XM_056690020.1"/>
</dbReference>
<feature type="transmembrane region" description="Helical" evidence="1">
    <location>
        <begin position="44"/>
        <end position="68"/>
    </location>
</feature>
<protein>
    <submittedName>
        <fullName evidence="2">Uncharacterized protein</fullName>
    </submittedName>
</protein>
<proteinExistence type="predicted"/>
<keyword evidence="3" id="KW-1185">Reference proteome</keyword>
<organism evidence="2 3">
    <name type="scientific">Penicillium canariense</name>
    <dbReference type="NCBI Taxonomy" id="189055"/>
    <lineage>
        <taxon>Eukaryota</taxon>
        <taxon>Fungi</taxon>
        <taxon>Dikarya</taxon>
        <taxon>Ascomycota</taxon>
        <taxon>Pezizomycotina</taxon>
        <taxon>Eurotiomycetes</taxon>
        <taxon>Eurotiomycetidae</taxon>
        <taxon>Eurotiales</taxon>
        <taxon>Aspergillaceae</taxon>
        <taxon>Penicillium</taxon>
    </lineage>
</organism>
<dbReference type="EMBL" id="JAPQKN010000004">
    <property type="protein sequence ID" value="KAJ5160892.1"/>
    <property type="molecule type" value="Genomic_DNA"/>
</dbReference>
<dbReference type="GeneID" id="81429196"/>
<comment type="caution">
    <text evidence="2">The sequence shown here is derived from an EMBL/GenBank/DDBJ whole genome shotgun (WGS) entry which is preliminary data.</text>
</comment>
<dbReference type="Proteomes" id="UP001149163">
    <property type="component" value="Unassembled WGS sequence"/>
</dbReference>
<evidence type="ECO:0000256" key="1">
    <source>
        <dbReference type="SAM" id="Phobius"/>
    </source>
</evidence>
<evidence type="ECO:0000313" key="3">
    <source>
        <dbReference type="Proteomes" id="UP001149163"/>
    </source>
</evidence>
<reference evidence="2" key="2">
    <citation type="journal article" date="2023" name="IMA Fungus">
        <title>Comparative genomic study of the Penicillium genus elucidates a diverse pangenome and 15 lateral gene transfer events.</title>
        <authorList>
            <person name="Petersen C."/>
            <person name="Sorensen T."/>
            <person name="Nielsen M.R."/>
            <person name="Sondergaard T.E."/>
            <person name="Sorensen J.L."/>
            <person name="Fitzpatrick D.A."/>
            <person name="Frisvad J.C."/>
            <person name="Nielsen K.L."/>
        </authorList>
    </citation>
    <scope>NUCLEOTIDE SEQUENCE</scope>
    <source>
        <strain evidence="2">IBT 26290</strain>
    </source>
</reference>
<keyword evidence="1" id="KW-0812">Transmembrane</keyword>
<reference evidence="2" key="1">
    <citation type="submission" date="2022-11" db="EMBL/GenBank/DDBJ databases">
        <authorList>
            <person name="Petersen C."/>
        </authorList>
    </citation>
    <scope>NUCLEOTIDE SEQUENCE</scope>
    <source>
        <strain evidence="2">IBT 26290</strain>
    </source>
</reference>
<gene>
    <name evidence="2" type="ORF">N7482_007896</name>
</gene>
<accession>A0A9W9LJL7</accession>
<name>A0A9W9LJL7_9EURO</name>
<sequence length="144" mass="16664">MNLFNNTKSLVKKSRVCKCWNAARAKPNQWWSTRTKETKKTWRYILALFAVGGFIMFITTCVSVGYSYGRHARTEKALDGEMHDRISGAKEWQEMQDEYEEKNKMKVREKKTRMLAVNYPIVFTETAPILTTTSMATVAMSFTA</sequence>
<keyword evidence="1" id="KW-1133">Transmembrane helix</keyword>